<dbReference type="OrthoDB" id="2994510at2759"/>
<dbReference type="Proteomes" id="UP000219338">
    <property type="component" value="Unassembled WGS sequence"/>
</dbReference>
<name>A0A284RH34_ARMOS</name>
<keyword evidence="2" id="KW-1185">Reference proteome</keyword>
<evidence type="ECO:0000313" key="2">
    <source>
        <dbReference type="Proteomes" id="UP000219338"/>
    </source>
</evidence>
<protein>
    <submittedName>
        <fullName evidence="1">Uncharacterized protein</fullName>
    </submittedName>
</protein>
<dbReference type="AlphaFoldDB" id="A0A284RH34"/>
<reference evidence="2" key="1">
    <citation type="journal article" date="2017" name="Nat. Ecol. Evol.">
        <title>Genome expansion and lineage-specific genetic innovations in the forest pathogenic fungi Armillaria.</title>
        <authorList>
            <person name="Sipos G."/>
            <person name="Prasanna A.N."/>
            <person name="Walter M.C."/>
            <person name="O'Connor E."/>
            <person name="Balint B."/>
            <person name="Krizsan K."/>
            <person name="Kiss B."/>
            <person name="Hess J."/>
            <person name="Varga T."/>
            <person name="Slot J."/>
            <person name="Riley R."/>
            <person name="Boka B."/>
            <person name="Rigling D."/>
            <person name="Barry K."/>
            <person name="Lee J."/>
            <person name="Mihaltcheva S."/>
            <person name="LaButti K."/>
            <person name="Lipzen A."/>
            <person name="Waldron R."/>
            <person name="Moloney N.M."/>
            <person name="Sperisen C."/>
            <person name="Kredics L."/>
            <person name="Vagvoelgyi C."/>
            <person name="Patrignani A."/>
            <person name="Fitzpatrick D."/>
            <person name="Nagy I."/>
            <person name="Doyle S."/>
            <person name="Anderson J.B."/>
            <person name="Grigoriev I.V."/>
            <person name="Gueldener U."/>
            <person name="Muensterkoetter M."/>
            <person name="Nagy L.G."/>
        </authorList>
    </citation>
    <scope>NUCLEOTIDE SEQUENCE [LARGE SCALE GENOMIC DNA]</scope>
    <source>
        <strain evidence="2">C18/9</strain>
    </source>
</reference>
<gene>
    <name evidence="1" type="ORF">ARMOST_11396</name>
</gene>
<proteinExistence type="predicted"/>
<organism evidence="1 2">
    <name type="scientific">Armillaria ostoyae</name>
    <name type="common">Armillaria root rot fungus</name>
    <dbReference type="NCBI Taxonomy" id="47428"/>
    <lineage>
        <taxon>Eukaryota</taxon>
        <taxon>Fungi</taxon>
        <taxon>Dikarya</taxon>
        <taxon>Basidiomycota</taxon>
        <taxon>Agaricomycotina</taxon>
        <taxon>Agaricomycetes</taxon>
        <taxon>Agaricomycetidae</taxon>
        <taxon>Agaricales</taxon>
        <taxon>Marasmiineae</taxon>
        <taxon>Physalacriaceae</taxon>
        <taxon>Armillaria</taxon>
    </lineage>
</organism>
<accession>A0A284RH34</accession>
<dbReference type="EMBL" id="FUEG01000009">
    <property type="protein sequence ID" value="SJL08037.1"/>
    <property type="molecule type" value="Genomic_DNA"/>
</dbReference>
<evidence type="ECO:0000313" key="1">
    <source>
        <dbReference type="EMBL" id="SJL08037.1"/>
    </source>
</evidence>
<sequence length="133" mass="15723">MPSSHRRFVPDHFSLQRLSRDLILEIFAWCLSCSRSVDNAFPNLMYRIYLCKDLGCIRIHTQIFLIGDIAIERDTCFHSIPRREQHANEMREWAAEYGHELIVMNKKNHAFLKIVTRSKCLDYQDTLCTPTIH</sequence>